<dbReference type="HAMAP" id="MF_00097">
    <property type="entry name" value="TMP_synthase"/>
    <property type="match status" value="1"/>
</dbReference>
<evidence type="ECO:0000256" key="7">
    <source>
        <dbReference type="ARBA" id="ARBA00047851"/>
    </source>
</evidence>
<dbReference type="PANTHER" id="PTHR20857:SF15">
    <property type="entry name" value="THIAMINE-PHOSPHATE SYNTHASE"/>
    <property type="match status" value="1"/>
</dbReference>
<dbReference type="GO" id="GO:0009229">
    <property type="term" value="P:thiamine diphosphate biosynthetic process"/>
    <property type="evidence" value="ECO:0007669"/>
    <property type="project" value="UniProtKB-UniRule"/>
</dbReference>
<evidence type="ECO:0000256" key="2">
    <source>
        <dbReference type="ARBA" id="ARBA00022679"/>
    </source>
</evidence>
<dbReference type="AlphaFoldDB" id="A0A5B9QWF5"/>
<feature type="region of interest" description="Disordered" evidence="12">
    <location>
        <begin position="46"/>
        <end position="67"/>
    </location>
</feature>
<reference evidence="15 16" key="1">
    <citation type="submission" date="2019-08" db="EMBL/GenBank/DDBJ databases">
        <title>Deep-cultivation of Planctomycetes and their phenomic and genomic characterization uncovers novel biology.</title>
        <authorList>
            <person name="Wiegand S."/>
            <person name="Jogler M."/>
            <person name="Boedeker C."/>
            <person name="Pinto D."/>
            <person name="Vollmers J."/>
            <person name="Rivas-Marin E."/>
            <person name="Kohn T."/>
            <person name="Peeters S.H."/>
            <person name="Heuer A."/>
            <person name="Rast P."/>
            <person name="Oberbeckmann S."/>
            <person name="Bunk B."/>
            <person name="Jeske O."/>
            <person name="Meyerdierks A."/>
            <person name="Storesund J.E."/>
            <person name="Kallscheuer N."/>
            <person name="Luecker S."/>
            <person name="Lage O.M."/>
            <person name="Pohl T."/>
            <person name="Merkel B.J."/>
            <person name="Hornburger P."/>
            <person name="Mueller R.-W."/>
            <person name="Bruemmer F."/>
            <person name="Labrenz M."/>
            <person name="Spormann A.M."/>
            <person name="Op den Camp H."/>
            <person name="Overmann J."/>
            <person name="Amann R."/>
            <person name="Jetten M.S.M."/>
            <person name="Mascher T."/>
            <person name="Medema M.H."/>
            <person name="Devos D.P."/>
            <person name="Kaster A.-K."/>
            <person name="Ovreas L."/>
            <person name="Rohde M."/>
            <person name="Galperin M.Y."/>
            <person name="Jogler C."/>
        </authorList>
    </citation>
    <scope>NUCLEOTIDE SEQUENCE [LARGE SCALE GENOMIC DNA]</scope>
    <source>
        <strain evidence="15 16">UC8</strain>
    </source>
</reference>
<keyword evidence="3 9" id="KW-0479">Metal-binding</keyword>
<comment type="catalytic activity">
    <reaction evidence="7 9 10">
        <text>2-(2-carboxy-4-methylthiazol-5-yl)ethyl phosphate + 4-amino-2-methyl-5-(diphosphooxymethyl)pyrimidine + 2 H(+) = thiamine phosphate + CO2 + diphosphate</text>
        <dbReference type="Rhea" id="RHEA:47848"/>
        <dbReference type="ChEBI" id="CHEBI:15378"/>
        <dbReference type="ChEBI" id="CHEBI:16526"/>
        <dbReference type="ChEBI" id="CHEBI:33019"/>
        <dbReference type="ChEBI" id="CHEBI:37575"/>
        <dbReference type="ChEBI" id="CHEBI:57841"/>
        <dbReference type="ChEBI" id="CHEBI:62890"/>
        <dbReference type="EC" id="2.5.1.3"/>
    </reaction>
</comment>
<sequence>MRFEIITHCGRRSDSACRNGFAYRYNTPTLHTRSLLADFRPSLQADSLTAVPPPQPHRPTPQDAPPAAADYGVYRILDASYNRASEGLRTIEDYARFVRNDPALSRHAKQLRHDLAAAFATLPRQHLLSARDTPGDVGTTIQTASEQIRPSAVAVATAAAARCQQALRSIEEYVKCIYPEVAPRIEAIRYQTYTLEAALQGLSQAAERLAGARLYALIEGGESNEALAQTIRTLATAGVDILQLRDKRLDDRTLYERTRAATAEVAAIDTAQRPLLIVNDRADIAAAAGADGVHVGQEELPLAAVRRIVGPDGIVGVSTHNLSQAQQAQRDGADYIGCGPTFTSRTKSFAEFPGLEFLKQVAKQLSLPAFAIGGIDATNVDQVLATGIPRVAVSAAITAAESPPQAAAELKQILSKWSLFAPRT</sequence>
<dbReference type="KEGG" id="rul:UC8_54220"/>
<evidence type="ECO:0000256" key="11">
    <source>
        <dbReference type="RuleBase" id="RU004253"/>
    </source>
</evidence>
<feature type="binding site" evidence="9">
    <location>
        <position position="299"/>
    </location>
    <ligand>
        <name>Mg(2+)</name>
        <dbReference type="ChEBI" id="CHEBI:18420"/>
    </ligand>
</feature>
<comment type="function">
    <text evidence="9">Condenses 4-methyl-5-(beta-hydroxyethyl)thiazole monophosphate (THZ-P) and 2-methyl-4-amino-5-hydroxymethyl pyrimidine pyrophosphate (HMP-PP) to form thiamine monophosphate (TMP).</text>
</comment>
<comment type="catalytic activity">
    <reaction evidence="6 9 10">
        <text>4-methyl-5-(2-phosphooxyethyl)-thiazole + 4-amino-2-methyl-5-(diphosphooxymethyl)pyrimidine + H(+) = thiamine phosphate + diphosphate</text>
        <dbReference type="Rhea" id="RHEA:22328"/>
        <dbReference type="ChEBI" id="CHEBI:15378"/>
        <dbReference type="ChEBI" id="CHEBI:33019"/>
        <dbReference type="ChEBI" id="CHEBI:37575"/>
        <dbReference type="ChEBI" id="CHEBI:57841"/>
        <dbReference type="ChEBI" id="CHEBI:58296"/>
        <dbReference type="EC" id="2.5.1.3"/>
    </reaction>
</comment>
<evidence type="ECO:0000256" key="12">
    <source>
        <dbReference type="SAM" id="MobiDB-lite"/>
    </source>
</evidence>
<comment type="cofactor">
    <cofactor evidence="9">
        <name>Mg(2+)</name>
        <dbReference type="ChEBI" id="CHEBI:18420"/>
    </cofactor>
    <text evidence="9">Binds 1 Mg(2+) ion per subunit.</text>
</comment>
<dbReference type="InterPro" id="IPR022998">
    <property type="entry name" value="ThiamineP_synth_TenI"/>
</dbReference>
<dbReference type="EMBL" id="CP042914">
    <property type="protein sequence ID" value="QEG43374.1"/>
    <property type="molecule type" value="Genomic_DNA"/>
</dbReference>
<organism evidence="15 16">
    <name type="scientific">Roseimaritima ulvae</name>
    <dbReference type="NCBI Taxonomy" id="980254"/>
    <lineage>
        <taxon>Bacteria</taxon>
        <taxon>Pseudomonadati</taxon>
        <taxon>Planctomycetota</taxon>
        <taxon>Planctomycetia</taxon>
        <taxon>Pirellulales</taxon>
        <taxon>Pirellulaceae</taxon>
        <taxon>Roseimaritima</taxon>
    </lineage>
</organism>
<dbReference type="EC" id="2.5.1.3" evidence="9"/>
<feature type="binding site" evidence="9">
    <location>
        <position position="280"/>
    </location>
    <ligand>
        <name>Mg(2+)</name>
        <dbReference type="ChEBI" id="CHEBI:18420"/>
    </ligand>
</feature>
<proteinExistence type="inferred from homology"/>
<feature type="binding site" evidence="9">
    <location>
        <position position="318"/>
    </location>
    <ligand>
        <name>4-amino-2-methyl-5-(diphosphooxymethyl)pyrimidine</name>
        <dbReference type="ChEBI" id="CHEBI:57841"/>
    </ligand>
</feature>
<evidence type="ECO:0000259" key="14">
    <source>
        <dbReference type="Pfam" id="PF17792"/>
    </source>
</evidence>
<feature type="domain" description="Thiamine phosphate synthase/TenI" evidence="13">
    <location>
        <begin position="214"/>
        <end position="397"/>
    </location>
</feature>
<dbReference type="NCBIfam" id="TIGR00693">
    <property type="entry name" value="thiE"/>
    <property type="match status" value="1"/>
</dbReference>
<feature type="domain" description="ThiD2" evidence="14">
    <location>
        <begin position="75"/>
        <end position="197"/>
    </location>
</feature>
<feature type="binding site" evidence="9">
    <location>
        <position position="347"/>
    </location>
    <ligand>
        <name>4-amino-2-methyl-5-(diphosphooxymethyl)pyrimidine</name>
        <dbReference type="ChEBI" id="CHEBI:57841"/>
    </ligand>
</feature>
<gene>
    <name evidence="9 15" type="primary">thiE</name>
    <name evidence="15" type="ORF">UC8_54220</name>
</gene>
<accession>A0A5B9QWF5</accession>
<protein>
    <recommendedName>
        <fullName evidence="9">Thiamine-phosphate synthase</fullName>
        <shortName evidence="9">TP synthase</shortName>
        <shortName evidence="9">TPS</shortName>
        <ecNumber evidence="9">2.5.1.3</ecNumber>
    </recommendedName>
    <alternativeName>
        <fullName evidence="9">Thiamine-phosphate pyrophosphorylase</fullName>
        <shortName evidence="9">TMP pyrophosphorylase</shortName>
        <shortName evidence="9">TMP-PPase</shortName>
    </alternativeName>
</protein>
<dbReference type="GO" id="GO:0004789">
    <property type="term" value="F:thiamine-phosphate diphosphorylase activity"/>
    <property type="evidence" value="ECO:0007669"/>
    <property type="project" value="UniProtKB-UniRule"/>
</dbReference>
<keyword evidence="2 9" id="KW-0808">Transferase</keyword>
<dbReference type="CDD" id="cd00564">
    <property type="entry name" value="TMP_TenI"/>
    <property type="match status" value="1"/>
</dbReference>
<dbReference type="PANTHER" id="PTHR20857">
    <property type="entry name" value="THIAMINE-PHOSPHATE PYROPHOSPHORYLASE"/>
    <property type="match status" value="1"/>
</dbReference>
<evidence type="ECO:0000313" key="15">
    <source>
        <dbReference type="EMBL" id="QEG43374.1"/>
    </source>
</evidence>
<feature type="compositionally biased region" description="Pro residues" evidence="12">
    <location>
        <begin position="51"/>
        <end position="64"/>
    </location>
</feature>
<dbReference type="NCBIfam" id="NF002727">
    <property type="entry name" value="PRK02615.1"/>
    <property type="match status" value="1"/>
</dbReference>
<dbReference type="GO" id="GO:0009228">
    <property type="term" value="P:thiamine biosynthetic process"/>
    <property type="evidence" value="ECO:0007669"/>
    <property type="project" value="UniProtKB-KW"/>
</dbReference>
<dbReference type="Pfam" id="PF17792">
    <property type="entry name" value="ThiD2"/>
    <property type="match status" value="1"/>
</dbReference>
<feature type="binding site" evidence="9">
    <location>
        <begin position="344"/>
        <end position="346"/>
    </location>
    <ligand>
        <name>2-[(2R,5Z)-2-carboxy-4-methylthiazol-5(2H)-ylidene]ethyl phosphate</name>
        <dbReference type="ChEBI" id="CHEBI:62899"/>
    </ligand>
</feature>
<dbReference type="GO" id="GO:0005737">
    <property type="term" value="C:cytoplasm"/>
    <property type="evidence" value="ECO:0007669"/>
    <property type="project" value="TreeGrafter"/>
</dbReference>
<dbReference type="InterPro" id="IPR034291">
    <property type="entry name" value="TMP_synthase"/>
</dbReference>
<dbReference type="UniPathway" id="UPA00060">
    <property type="reaction ID" value="UER00141"/>
</dbReference>
<dbReference type="SUPFAM" id="SSF51391">
    <property type="entry name" value="Thiamin phosphate synthase"/>
    <property type="match status" value="1"/>
</dbReference>
<dbReference type="InterPro" id="IPR013785">
    <property type="entry name" value="Aldolase_TIM"/>
</dbReference>
<feature type="binding site" evidence="9">
    <location>
        <begin position="243"/>
        <end position="247"/>
    </location>
    <ligand>
        <name>4-amino-2-methyl-5-(diphosphooxymethyl)pyrimidine</name>
        <dbReference type="ChEBI" id="CHEBI:57841"/>
    </ligand>
</feature>
<dbReference type="InterPro" id="IPR036206">
    <property type="entry name" value="ThiamineP_synth_sf"/>
</dbReference>
<evidence type="ECO:0000259" key="13">
    <source>
        <dbReference type="Pfam" id="PF02581"/>
    </source>
</evidence>
<comment type="pathway">
    <text evidence="1 9 11">Cofactor biosynthesis; thiamine diphosphate biosynthesis; thiamine phosphate from 4-amino-2-methyl-5-diphosphomethylpyrimidine and 4-methyl-5-(2-phosphoethyl)-thiazole: step 1/1.</text>
</comment>
<comment type="catalytic activity">
    <reaction evidence="8 9 10">
        <text>2-[(2R,5Z)-2-carboxy-4-methylthiazol-5(2H)-ylidene]ethyl phosphate + 4-amino-2-methyl-5-(diphosphooxymethyl)pyrimidine + 2 H(+) = thiamine phosphate + CO2 + diphosphate</text>
        <dbReference type="Rhea" id="RHEA:47844"/>
        <dbReference type="ChEBI" id="CHEBI:15378"/>
        <dbReference type="ChEBI" id="CHEBI:16526"/>
        <dbReference type="ChEBI" id="CHEBI:33019"/>
        <dbReference type="ChEBI" id="CHEBI:37575"/>
        <dbReference type="ChEBI" id="CHEBI:57841"/>
        <dbReference type="ChEBI" id="CHEBI:62899"/>
        <dbReference type="EC" id="2.5.1.3"/>
    </reaction>
</comment>
<feature type="binding site" evidence="9">
    <location>
        <position position="374"/>
    </location>
    <ligand>
        <name>2-[(2R,5Z)-2-carboxy-4-methylthiazol-5(2H)-ylidene]ethyl phosphate</name>
        <dbReference type="ChEBI" id="CHEBI:62899"/>
    </ligand>
</feature>
<keyword evidence="16" id="KW-1185">Reference proteome</keyword>
<evidence type="ECO:0000256" key="4">
    <source>
        <dbReference type="ARBA" id="ARBA00022842"/>
    </source>
</evidence>
<evidence type="ECO:0000256" key="8">
    <source>
        <dbReference type="ARBA" id="ARBA00047883"/>
    </source>
</evidence>
<dbReference type="InterPro" id="IPR041397">
    <property type="entry name" value="ThiD2"/>
</dbReference>
<feature type="binding site" evidence="9">
    <location>
        <position position="279"/>
    </location>
    <ligand>
        <name>4-amino-2-methyl-5-(diphosphooxymethyl)pyrimidine</name>
        <dbReference type="ChEBI" id="CHEBI:57841"/>
    </ligand>
</feature>
<evidence type="ECO:0000256" key="3">
    <source>
        <dbReference type="ARBA" id="ARBA00022723"/>
    </source>
</evidence>
<dbReference type="Proteomes" id="UP000325286">
    <property type="component" value="Chromosome"/>
</dbReference>
<dbReference type="Pfam" id="PF02581">
    <property type="entry name" value="TMP-TENI"/>
    <property type="match status" value="1"/>
</dbReference>
<comment type="similarity">
    <text evidence="9 10">Belongs to the thiamine-phosphate synthase family.</text>
</comment>
<evidence type="ECO:0000313" key="16">
    <source>
        <dbReference type="Proteomes" id="UP000325286"/>
    </source>
</evidence>
<name>A0A5B9QWF5_9BACT</name>
<evidence type="ECO:0000256" key="5">
    <source>
        <dbReference type="ARBA" id="ARBA00022977"/>
    </source>
</evidence>
<evidence type="ECO:0000256" key="10">
    <source>
        <dbReference type="RuleBase" id="RU003826"/>
    </source>
</evidence>
<keyword evidence="4 9" id="KW-0460">Magnesium</keyword>
<dbReference type="GO" id="GO:0000287">
    <property type="term" value="F:magnesium ion binding"/>
    <property type="evidence" value="ECO:0007669"/>
    <property type="project" value="UniProtKB-UniRule"/>
</dbReference>
<evidence type="ECO:0000256" key="6">
    <source>
        <dbReference type="ARBA" id="ARBA00047334"/>
    </source>
</evidence>
<evidence type="ECO:0000256" key="9">
    <source>
        <dbReference type="HAMAP-Rule" id="MF_00097"/>
    </source>
</evidence>
<comment type="caution">
    <text evidence="9">Lacks conserved residue(s) required for the propagation of feature annotation.</text>
</comment>
<keyword evidence="5 9" id="KW-0784">Thiamine biosynthesis</keyword>
<evidence type="ECO:0000256" key="1">
    <source>
        <dbReference type="ARBA" id="ARBA00005165"/>
    </source>
</evidence>
<dbReference type="Gene3D" id="3.20.20.70">
    <property type="entry name" value="Aldolase class I"/>
    <property type="match status" value="1"/>
</dbReference>